<organism evidence="4 5">
    <name type="scientific">Methanococcus maripaludis</name>
    <name type="common">Methanococcus deltae</name>
    <dbReference type="NCBI Taxonomy" id="39152"/>
    <lineage>
        <taxon>Archaea</taxon>
        <taxon>Methanobacteriati</taxon>
        <taxon>Methanobacteriota</taxon>
        <taxon>Methanomada group</taxon>
        <taxon>Methanococci</taxon>
        <taxon>Methanococcales</taxon>
        <taxon>Methanococcaceae</taxon>
        <taxon>Methanococcus</taxon>
    </lineage>
</organism>
<evidence type="ECO:0000313" key="4">
    <source>
        <dbReference type="EMBL" id="MBA2869071.1"/>
    </source>
</evidence>
<dbReference type="RefSeq" id="WP_181508142.1">
    <property type="nucleotide sequence ID" value="NZ_JACDUP010000002.1"/>
</dbReference>
<keyword evidence="2" id="KW-0547">Nucleotide-binding</keyword>
<keyword evidence="4" id="KW-0436">Ligase</keyword>
<evidence type="ECO:0000256" key="2">
    <source>
        <dbReference type="PROSITE-ProRule" id="PRU00409"/>
    </source>
</evidence>
<keyword evidence="2" id="KW-0067">ATP-binding</keyword>
<dbReference type="Gene3D" id="3.30.1490.20">
    <property type="entry name" value="ATP-grasp fold, A domain"/>
    <property type="match status" value="1"/>
</dbReference>
<dbReference type="GO" id="GO:0046872">
    <property type="term" value="F:metal ion binding"/>
    <property type="evidence" value="ECO:0007669"/>
    <property type="project" value="InterPro"/>
</dbReference>
<comment type="caution">
    <text evidence="4">The sequence shown here is derived from an EMBL/GenBank/DDBJ whole genome shotgun (WGS) entry which is preliminary data.</text>
</comment>
<dbReference type="InterPro" id="IPR005479">
    <property type="entry name" value="CPAse_ATP-bd"/>
</dbReference>
<protein>
    <submittedName>
        <fullName evidence="4">Putative ATP-grasp superfamily ATP-dependent carboligase</fullName>
    </submittedName>
</protein>
<dbReference type="PROSITE" id="PS50975">
    <property type="entry name" value="ATP_GRASP"/>
    <property type="match status" value="1"/>
</dbReference>
<dbReference type="EMBL" id="JACDUP010000002">
    <property type="protein sequence ID" value="MBA2869071.1"/>
    <property type="molecule type" value="Genomic_DNA"/>
</dbReference>
<reference evidence="4 5" key="1">
    <citation type="submission" date="2020-07" db="EMBL/GenBank/DDBJ databases">
        <title>Genomic Encyclopedia of Type Strains, Phase IV (KMG-V): Genome sequencing to study the core and pangenomes of soil and plant-associated prokaryotes.</title>
        <authorList>
            <person name="Whitman W."/>
        </authorList>
    </citation>
    <scope>NUCLEOTIDE SEQUENCE [LARGE SCALE GENOMIC DNA]</scope>
    <source>
        <strain evidence="4 5">C14</strain>
    </source>
</reference>
<proteinExistence type="predicted"/>
<dbReference type="Pfam" id="PF02786">
    <property type="entry name" value="CPSase_L_D2"/>
    <property type="match status" value="1"/>
</dbReference>
<dbReference type="InterPro" id="IPR011761">
    <property type="entry name" value="ATP-grasp"/>
</dbReference>
<gene>
    <name evidence="4" type="ORF">HNP95_001250</name>
</gene>
<comment type="cofactor">
    <cofactor evidence="1">
        <name>Mn(2+)</name>
        <dbReference type="ChEBI" id="CHEBI:29035"/>
    </cofactor>
</comment>
<dbReference type="SUPFAM" id="SSF56059">
    <property type="entry name" value="Glutathione synthetase ATP-binding domain-like"/>
    <property type="match status" value="1"/>
</dbReference>
<accession>A0A7J9PU70</accession>
<dbReference type="GO" id="GO:0005524">
    <property type="term" value="F:ATP binding"/>
    <property type="evidence" value="ECO:0007669"/>
    <property type="project" value="UniProtKB-UniRule"/>
</dbReference>
<evidence type="ECO:0000313" key="5">
    <source>
        <dbReference type="Proteomes" id="UP000571751"/>
    </source>
</evidence>
<dbReference type="Proteomes" id="UP000571751">
    <property type="component" value="Unassembled WGS sequence"/>
</dbReference>
<feature type="domain" description="ATP-grasp" evidence="3">
    <location>
        <begin position="117"/>
        <end position="309"/>
    </location>
</feature>
<dbReference type="Gene3D" id="3.30.470.20">
    <property type="entry name" value="ATP-grasp fold, B domain"/>
    <property type="match status" value="1"/>
</dbReference>
<evidence type="ECO:0000256" key="1">
    <source>
        <dbReference type="ARBA" id="ARBA00001936"/>
    </source>
</evidence>
<dbReference type="AlphaFoldDB" id="A0A7J9PU70"/>
<dbReference type="InterPro" id="IPR013815">
    <property type="entry name" value="ATP_grasp_subdomain_1"/>
</dbReference>
<evidence type="ECO:0000259" key="3">
    <source>
        <dbReference type="PROSITE" id="PS50975"/>
    </source>
</evidence>
<name>A0A7J9PU70_METMI</name>
<sequence length="378" mass="44922">MKRGIIVLGGHVQGLGIIRTYGKNGIPCYLLDSNNLNICKHSKYCNKFIKYNSDQNFIDYLMDMHKKYNLQDWLLIPTDDKHVQLLSKNKKVLEKYYKVGVDDWNIVEKCYNKKITYQIVKKLGIDLPDTFYPTDFNDLINADIKFPCILKPAIMHKLYNQTRKKVYVCNNKNELSINYNKIISYIPPEEVIVQEIIPGDSNNQYSACFFYNRTKPVVSLLARRKRQYPLDFGSCTTFAETINDEYFLKTACDILNEINYWGLCEVEFKKDERTGTYKFLEINPRTWKWHYIANKSGSPFLMSMYNMIYYNREIIRNEWNSACWKDLITDTFVIMQLIFKSKFVKTNKKNVQYAVFDTEDLKPFIYELIYAPYLFFTR</sequence>
<dbReference type="GO" id="GO:0016874">
    <property type="term" value="F:ligase activity"/>
    <property type="evidence" value="ECO:0007669"/>
    <property type="project" value="UniProtKB-KW"/>
</dbReference>